<name>A0AAD7XKX7_9STRA</name>
<dbReference type="SUPFAM" id="SSF103511">
    <property type="entry name" value="Chlorophyll a-b binding protein"/>
    <property type="match status" value="1"/>
</dbReference>
<comment type="similarity">
    <text evidence="2">Belongs to the fucoxanthin chlorophyll protein family.</text>
</comment>
<keyword evidence="3" id="KW-0150">Chloroplast</keyword>
<dbReference type="GO" id="GO:0009507">
    <property type="term" value="C:chloroplast"/>
    <property type="evidence" value="ECO:0007669"/>
    <property type="project" value="UniProtKB-SubCell"/>
</dbReference>
<dbReference type="Pfam" id="PF00504">
    <property type="entry name" value="Chloroa_b-bind"/>
    <property type="match status" value="1"/>
</dbReference>
<comment type="caution">
    <text evidence="6">The sequence shown here is derived from an EMBL/GenBank/DDBJ whole genome shotgun (WGS) entry which is preliminary data.</text>
</comment>
<dbReference type="Proteomes" id="UP001230188">
    <property type="component" value="Unassembled WGS sequence"/>
</dbReference>
<evidence type="ECO:0000313" key="7">
    <source>
        <dbReference type="Proteomes" id="UP001230188"/>
    </source>
</evidence>
<evidence type="ECO:0000256" key="1">
    <source>
        <dbReference type="ARBA" id="ARBA00004229"/>
    </source>
</evidence>
<proteinExistence type="inferred from homology"/>
<sequence>MMIIVGLSLLGFADALMAPWSVTAPPKTKVGMEPFTSATEQYKTDFPEFSAYGWGVSTKAERWNGRHAMFGWVVIIATGYAQKHGLIPDADVPLDIKQWGTLAEITPRVSTITNERAVILVANIHALMVSLCAAFCPLPFQDKLLLEPGEADEEPAGIIPPFETGITLSAEMYNGRLAMLGIVAVSFYSLIYQVPFLEVVDKLIGGNLL</sequence>
<evidence type="ECO:0000256" key="2">
    <source>
        <dbReference type="ARBA" id="ARBA00005933"/>
    </source>
</evidence>
<keyword evidence="5" id="KW-0732">Signal</keyword>
<keyword evidence="7" id="KW-1185">Reference proteome</keyword>
<dbReference type="AlphaFoldDB" id="A0AAD7XKX7"/>
<accession>A0AAD7XKX7</accession>
<evidence type="ECO:0000313" key="6">
    <source>
        <dbReference type="EMBL" id="KAJ8602116.1"/>
    </source>
</evidence>
<evidence type="ECO:0000256" key="3">
    <source>
        <dbReference type="ARBA" id="ARBA00022528"/>
    </source>
</evidence>
<reference evidence="6" key="1">
    <citation type="submission" date="2023-01" db="EMBL/GenBank/DDBJ databases">
        <title>Metagenome sequencing of chrysophaentin producing Chrysophaeum taylorii.</title>
        <authorList>
            <person name="Davison J."/>
            <person name="Bewley C."/>
        </authorList>
    </citation>
    <scope>NUCLEOTIDE SEQUENCE</scope>
    <source>
        <strain evidence="6">NIES-1699</strain>
    </source>
</reference>
<organism evidence="6 7">
    <name type="scientific">Chrysophaeum taylorii</name>
    <dbReference type="NCBI Taxonomy" id="2483200"/>
    <lineage>
        <taxon>Eukaryota</taxon>
        <taxon>Sar</taxon>
        <taxon>Stramenopiles</taxon>
        <taxon>Ochrophyta</taxon>
        <taxon>Pelagophyceae</taxon>
        <taxon>Pelagomonadales</taxon>
        <taxon>Pelagomonadaceae</taxon>
        <taxon>Chrysophaeum</taxon>
    </lineage>
</organism>
<protein>
    <submittedName>
        <fullName evidence="6">Uncharacterized protein</fullName>
    </submittedName>
</protein>
<gene>
    <name evidence="6" type="ORF">CTAYLR_001613</name>
</gene>
<keyword evidence="4" id="KW-0934">Plastid</keyword>
<dbReference type="InterPro" id="IPR022796">
    <property type="entry name" value="Chloroa_b-bind"/>
</dbReference>
<evidence type="ECO:0000256" key="5">
    <source>
        <dbReference type="SAM" id="SignalP"/>
    </source>
</evidence>
<dbReference type="EMBL" id="JAQMWT010000390">
    <property type="protein sequence ID" value="KAJ8602116.1"/>
    <property type="molecule type" value="Genomic_DNA"/>
</dbReference>
<feature type="chain" id="PRO_5042252169" evidence="5">
    <location>
        <begin position="16"/>
        <end position="209"/>
    </location>
</feature>
<dbReference type="Gene3D" id="1.10.3460.10">
    <property type="entry name" value="Chlorophyll a/b binding protein domain"/>
    <property type="match status" value="1"/>
</dbReference>
<feature type="signal peptide" evidence="5">
    <location>
        <begin position="1"/>
        <end position="15"/>
    </location>
</feature>
<evidence type="ECO:0000256" key="4">
    <source>
        <dbReference type="ARBA" id="ARBA00022640"/>
    </source>
</evidence>
<comment type="subcellular location">
    <subcellularLocation>
        <location evidence="1">Plastid</location>
        <location evidence="1">Chloroplast</location>
    </subcellularLocation>
</comment>